<feature type="transmembrane region" description="Helical" evidence="1">
    <location>
        <begin position="51"/>
        <end position="72"/>
    </location>
</feature>
<keyword evidence="1" id="KW-0472">Membrane</keyword>
<sequence>MDDPYRIDPRERRRPASRRNGRALRALLWTILVIAVSVNIVASTIGRGNLLIGPPSGLVAVACIIGLIVHHVRSGRR</sequence>
<dbReference type="Proteomes" id="UP000295136">
    <property type="component" value="Unassembled WGS sequence"/>
</dbReference>
<name>A0A4R5E9F0_9ACTN</name>
<evidence type="ECO:0000313" key="3">
    <source>
        <dbReference type="Proteomes" id="UP000295136"/>
    </source>
</evidence>
<dbReference type="EMBL" id="SMLD01000207">
    <property type="protein sequence ID" value="TDE28411.1"/>
    <property type="molecule type" value="Genomic_DNA"/>
</dbReference>
<keyword evidence="1" id="KW-1133">Transmembrane helix</keyword>
<evidence type="ECO:0000256" key="1">
    <source>
        <dbReference type="SAM" id="Phobius"/>
    </source>
</evidence>
<keyword evidence="1" id="KW-0812">Transmembrane</keyword>
<feature type="transmembrane region" description="Helical" evidence="1">
    <location>
        <begin position="23"/>
        <end position="45"/>
    </location>
</feature>
<dbReference type="AlphaFoldDB" id="A0A4R5E9F0"/>
<dbReference type="RefSeq" id="WP_132640090.1">
    <property type="nucleotide sequence ID" value="NZ_SMLD01000207.1"/>
</dbReference>
<accession>A0A4R5E9F0</accession>
<gene>
    <name evidence="2" type="ORF">E1295_42450</name>
</gene>
<evidence type="ECO:0000313" key="2">
    <source>
        <dbReference type="EMBL" id="TDE28411.1"/>
    </source>
</evidence>
<reference evidence="2 3" key="1">
    <citation type="submission" date="2019-03" db="EMBL/GenBank/DDBJ databases">
        <title>Draft genome sequences of novel Actinobacteria.</title>
        <authorList>
            <person name="Sahin N."/>
            <person name="Ay H."/>
            <person name="Saygin H."/>
        </authorList>
    </citation>
    <scope>NUCLEOTIDE SEQUENCE [LARGE SCALE GENOMIC DNA]</scope>
    <source>
        <strain evidence="2 3">6K102</strain>
    </source>
</reference>
<keyword evidence="3" id="KW-1185">Reference proteome</keyword>
<proteinExistence type="predicted"/>
<comment type="caution">
    <text evidence="2">The sequence shown here is derived from an EMBL/GenBank/DDBJ whole genome shotgun (WGS) entry which is preliminary data.</text>
</comment>
<protein>
    <submittedName>
        <fullName evidence="2">Uncharacterized protein</fullName>
    </submittedName>
</protein>
<organism evidence="2 3">
    <name type="scientific">Nonomuraea mesophila</name>
    <dbReference type="NCBI Taxonomy" id="2530382"/>
    <lineage>
        <taxon>Bacteria</taxon>
        <taxon>Bacillati</taxon>
        <taxon>Actinomycetota</taxon>
        <taxon>Actinomycetes</taxon>
        <taxon>Streptosporangiales</taxon>
        <taxon>Streptosporangiaceae</taxon>
        <taxon>Nonomuraea</taxon>
    </lineage>
</organism>